<evidence type="ECO:0000313" key="3">
    <source>
        <dbReference type="Proteomes" id="UP000775129"/>
    </source>
</evidence>
<comment type="caution">
    <text evidence="2">The sequence shown here is derived from an EMBL/GenBank/DDBJ whole genome shotgun (WGS) entry which is preliminary data.</text>
</comment>
<sequence>GGASSPGVERLDALLEALPAAWINIDRSWGLWPDLLDHLADRGVEDRILLKSPPREKHLRALAEHPTPFLFFPIVRTTDELAAVEAVDGINLVGAELLAAGPDDDFAQPEAVAAVAERHPFVLVNALNLENGSVLYLGADDDTSVLEGPDLGWGRLIQVGATAIQTDWPHLLRAYLTAR</sequence>
<dbReference type="Proteomes" id="UP000775129">
    <property type="component" value="Unassembled WGS sequence"/>
</dbReference>
<evidence type="ECO:0000259" key="1">
    <source>
        <dbReference type="Pfam" id="PF16387"/>
    </source>
</evidence>
<feature type="non-terminal residue" evidence="2">
    <location>
        <position position="1"/>
    </location>
</feature>
<dbReference type="AlphaFoldDB" id="A0A921GLR6"/>
<dbReference type="GO" id="GO:0006629">
    <property type="term" value="P:lipid metabolic process"/>
    <property type="evidence" value="ECO:0007669"/>
    <property type="project" value="InterPro"/>
</dbReference>
<dbReference type="Gene3D" id="3.20.20.190">
    <property type="entry name" value="Phosphatidylinositol (PI) phosphodiesterase"/>
    <property type="match status" value="1"/>
</dbReference>
<gene>
    <name evidence="2" type="ORF">K8W24_01340</name>
</gene>
<reference evidence="2" key="1">
    <citation type="journal article" date="2021" name="PeerJ">
        <title>Extensive microbial diversity within the chicken gut microbiome revealed by metagenomics and culture.</title>
        <authorList>
            <person name="Gilroy R."/>
            <person name="Ravi A."/>
            <person name="Getino M."/>
            <person name="Pursley I."/>
            <person name="Horton D.L."/>
            <person name="Alikhan N.F."/>
            <person name="Baker D."/>
            <person name="Gharbi K."/>
            <person name="Hall N."/>
            <person name="Watson M."/>
            <person name="Adriaenssens E.M."/>
            <person name="Foster-Nyarko E."/>
            <person name="Jarju S."/>
            <person name="Secka A."/>
            <person name="Antonio M."/>
            <person name="Oren A."/>
            <person name="Chaudhuri R.R."/>
            <person name="La Ragione R."/>
            <person name="Hildebrand F."/>
            <person name="Pallen M.J."/>
        </authorList>
    </citation>
    <scope>NUCLEOTIDE SEQUENCE</scope>
    <source>
        <strain evidence="2">1647</strain>
    </source>
</reference>
<reference evidence="2" key="2">
    <citation type="submission" date="2021-09" db="EMBL/GenBank/DDBJ databases">
        <authorList>
            <person name="Gilroy R."/>
        </authorList>
    </citation>
    <scope>NUCLEOTIDE SEQUENCE</scope>
    <source>
        <strain evidence="2">1647</strain>
    </source>
</reference>
<organism evidence="2 3">
    <name type="scientific">Brachybacterium paraconglomeratum</name>
    <dbReference type="NCBI Taxonomy" id="173362"/>
    <lineage>
        <taxon>Bacteria</taxon>
        <taxon>Bacillati</taxon>
        <taxon>Actinomycetota</taxon>
        <taxon>Actinomycetes</taxon>
        <taxon>Micrococcales</taxon>
        <taxon>Dermabacteraceae</taxon>
        <taxon>Brachybacterium</taxon>
    </lineage>
</organism>
<dbReference type="EMBL" id="DYWO01000046">
    <property type="protein sequence ID" value="HJF48434.1"/>
    <property type="molecule type" value="Genomic_DNA"/>
</dbReference>
<protein>
    <recommendedName>
        <fullName evidence="1">DUF4996 domain-containing protein</fullName>
    </recommendedName>
</protein>
<dbReference type="InterPro" id="IPR032160">
    <property type="entry name" value="DUF4996"/>
</dbReference>
<dbReference type="GO" id="GO:0008081">
    <property type="term" value="F:phosphoric diester hydrolase activity"/>
    <property type="evidence" value="ECO:0007669"/>
    <property type="project" value="InterPro"/>
</dbReference>
<dbReference type="SUPFAM" id="SSF51695">
    <property type="entry name" value="PLC-like phosphodiesterases"/>
    <property type="match status" value="1"/>
</dbReference>
<name>A0A921GLR6_9MICO</name>
<evidence type="ECO:0000313" key="2">
    <source>
        <dbReference type="EMBL" id="HJF48434.1"/>
    </source>
</evidence>
<dbReference type="Pfam" id="PF16387">
    <property type="entry name" value="DUF4996"/>
    <property type="match status" value="1"/>
</dbReference>
<proteinExistence type="predicted"/>
<dbReference type="InterPro" id="IPR017946">
    <property type="entry name" value="PLC-like_Pdiesterase_TIM-brl"/>
</dbReference>
<feature type="domain" description="DUF4996" evidence="1">
    <location>
        <begin position="105"/>
        <end position="176"/>
    </location>
</feature>
<accession>A0A921GLR6</accession>